<name>A0A7J9A0J0_9ROSI</name>
<protein>
    <submittedName>
        <fullName evidence="1">Uncharacterized protein</fullName>
    </submittedName>
</protein>
<dbReference type="EMBL" id="JABEZV010000008">
    <property type="protein sequence ID" value="MBA0717589.1"/>
    <property type="molecule type" value="Genomic_DNA"/>
</dbReference>
<proteinExistence type="predicted"/>
<reference evidence="1 3" key="1">
    <citation type="journal article" date="2019" name="Genome Biol. Evol.">
        <title>Insights into the evolution of the New World diploid cottons (Gossypium, subgenus Houzingenia) based on genome sequencing.</title>
        <authorList>
            <person name="Grover C.E."/>
            <person name="Arick M.A. 2nd"/>
            <person name="Thrash A."/>
            <person name="Conover J.L."/>
            <person name="Sanders W.S."/>
            <person name="Peterson D.G."/>
            <person name="Frelichowski J.E."/>
            <person name="Scheffler J.A."/>
            <person name="Scheffler B.E."/>
            <person name="Wendel J.F."/>
        </authorList>
    </citation>
    <scope>NUCLEOTIDE SEQUENCE [LARGE SCALE GENOMIC DNA]</scope>
    <source>
        <strain evidence="1">4</strain>
        <tissue evidence="1">Leaf</tissue>
    </source>
</reference>
<comment type="caution">
    <text evidence="1">The sequence shown here is derived from an EMBL/GenBank/DDBJ whole genome shotgun (WGS) entry which is preliminary data.</text>
</comment>
<sequence>MPSHKNKRTVTLKTPHVFRPCSIPECQYGKIIPGVTRETSNSGTREFYTSLKDQMIKRGYNAVITDVEMRCEDAPISPNDICEFYNILFYEKYFIDNTDP</sequence>
<dbReference type="EMBL" id="JABEZV010000008">
    <property type="protein sequence ID" value="MBA0717588.1"/>
    <property type="molecule type" value="Genomic_DNA"/>
</dbReference>
<gene>
    <name evidence="1" type="ORF">Golax_005389</name>
    <name evidence="2" type="ORF">Golax_005390</name>
</gene>
<dbReference type="Proteomes" id="UP000593574">
    <property type="component" value="Unassembled WGS sequence"/>
</dbReference>
<feature type="non-terminal residue" evidence="1">
    <location>
        <position position="1"/>
    </location>
</feature>
<evidence type="ECO:0000313" key="2">
    <source>
        <dbReference type="EMBL" id="MBA0717589.1"/>
    </source>
</evidence>
<reference evidence="1" key="2">
    <citation type="submission" date="2020-04" db="EMBL/GenBank/DDBJ databases">
        <authorList>
            <person name="Grover C.E."/>
            <person name="Arick M.A. II"/>
            <person name="Thrash A."/>
            <person name="Conover J.L."/>
            <person name="Sanders W.S."/>
            <person name="Peterson D.G."/>
            <person name="Scheffler J.A."/>
            <person name="Scheffler B.E."/>
            <person name="Wendel J.F."/>
        </authorList>
    </citation>
    <scope>NUCLEOTIDE SEQUENCE</scope>
    <source>
        <strain evidence="1">4</strain>
        <tissue evidence="1">Leaf</tissue>
    </source>
</reference>
<evidence type="ECO:0000313" key="3">
    <source>
        <dbReference type="Proteomes" id="UP000593574"/>
    </source>
</evidence>
<dbReference type="AlphaFoldDB" id="A0A7J9A0J0"/>
<organism evidence="1 3">
    <name type="scientific">Gossypium laxum</name>
    <dbReference type="NCBI Taxonomy" id="34288"/>
    <lineage>
        <taxon>Eukaryota</taxon>
        <taxon>Viridiplantae</taxon>
        <taxon>Streptophyta</taxon>
        <taxon>Embryophyta</taxon>
        <taxon>Tracheophyta</taxon>
        <taxon>Spermatophyta</taxon>
        <taxon>Magnoliopsida</taxon>
        <taxon>eudicotyledons</taxon>
        <taxon>Gunneridae</taxon>
        <taxon>Pentapetalae</taxon>
        <taxon>rosids</taxon>
        <taxon>malvids</taxon>
        <taxon>Malvales</taxon>
        <taxon>Malvaceae</taxon>
        <taxon>Malvoideae</taxon>
        <taxon>Gossypium</taxon>
    </lineage>
</organism>
<accession>A0A7J9A0J0</accession>
<keyword evidence="3" id="KW-1185">Reference proteome</keyword>
<evidence type="ECO:0000313" key="1">
    <source>
        <dbReference type="EMBL" id="MBA0717588.1"/>
    </source>
</evidence>